<evidence type="ECO:0000313" key="4">
    <source>
        <dbReference type="EMBL" id="EMB31664.1"/>
    </source>
</evidence>
<dbReference type="CDD" id="cd07043">
    <property type="entry name" value="STAS_anti-anti-sigma_factors"/>
    <property type="match status" value="1"/>
</dbReference>
<dbReference type="PANTHER" id="PTHR33495:SF2">
    <property type="entry name" value="ANTI-SIGMA FACTOR ANTAGONIST TM_1081-RELATED"/>
    <property type="match status" value="1"/>
</dbReference>
<dbReference type="InterPro" id="IPR002645">
    <property type="entry name" value="STAS_dom"/>
</dbReference>
<dbReference type="RefSeq" id="WP_002669876.1">
    <property type="nucleotide sequence ID" value="NZ_CM001795.1"/>
</dbReference>
<dbReference type="NCBIfam" id="TIGR00377">
    <property type="entry name" value="ant_ant_sig"/>
    <property type="match status" value="1"/>
</dbReference>
<name>A0A0E2EFP0_TREDN</name>
<dbReference type="PATRIC" id="fig|999432.5.peg.2124"/>
<comment type="caution">
    <text evidence="4">The sequence shown here is derived from an EMBL/GenBank/DDBJ whole genome shotgun (WGS) entry which is preliminary data.</text>
</comment>
<sequence length="107" mass="11638">MENLIINESEVSGCLLLSIEGSVNLYTSGDFEKKVYSAIKDHDTILDLSKVTSLSSSGIGVLMSAHNDSEDNGHKMYILNPAKDVKMALDSTGFSDVFNIIHSIDEI</sequence>
<organism evidence="4">
    <name type="scientific">Treponema denticola H-22</name>
    <dbReference type="NCBI Taxonomy" id="999432"/>
    <lineage>
        <taxon>Bacteria</taxon>
        <taxon>Pseudomonadati</taxon>
        <taxon>Spirochaetota</taxon>
        <taxon>Spirochaetia</taxon>
        <taxon>Spirochaetales</taxon>
        <taxon>Treponemataceae</taxon>
        <taxon>Treponema</taxon>
    </lineage>
</organism>
<dbReference type="PROSITE" id="PS50801">
    <property type="entry name" value="STAS"/>
    <property type="match status" value="1"/>
</dbReference>
<dbReference type="Proteomes" id="UP000011705">
    <property type="component" value="Chromosome"/>
</dbReference>
<protein>
    <recommendedName>
        <fullName evidence="2">Anti-sigma factor antagonist</fullName>
    </recommendedName>
</protein>
<accession>A0A0E2EFP0</accession>
<reference evidence="4" key="1">
    <citation type="submission" date="2012-01" db="EMBL/GenBank/DDBJ databases">
        <title>The Genome Sequence of Treponema denticola H-22.</title>
        <authorList>
            <consortium name="The Broad Institute Genome Sequencing Platform"/>
            <person name="Earl A."/>
            <person name="Ward D."/>
            <person name="Feldgarden M."/>
            <person name="Gevers D."/>
            <person name="Blanton J.M."/>
            <person name="Fenno C.J."/>
            <person name="Baranova O.V."/>
            <person name="Mathney J."/>
            <person name="Dewhirst F.E."/>
            <person name="Izard J."/>
            <person name="Young S.K."/>
            <person name="Zeng Q."/>
            <person name="Gargeya S."/>
            <person name="Fitzgerald M."/>
            <person name="Haas B."/>
            <person name="Abouelleil A."/>
            <person name="Alvarado L."/>
            <person name="Arachchi H.M."/>
            <person name="Berlin A."/>
            <person name="Chapman S.B."/>
            <person name="Gearin G."/>
            <person name="Goldberg J."/>
            <person name="Griggs A."/>
            <person name="Gujja S."/>
            <person name="Hansen M."/>
            <person name="Heiman D."/>
            <person name="Howarth C."/>
            <person name="Larimer J."/>
            <person name="Lui A."/>
            <person name="MacDonald P.J.P."/>
            <person name="McCowen C."/>
            <person name="Montmayeur A."/>
            <person name="Murphy C."/>
            <person name="Neiman D."/>
            <person name="Pearson M."/>
            <person name="Priest M."/>
            <person name="Roberts A."/>
            <person name="Saif S."/>
            <person name="Shea T."/>
            <person name="Sisk P."/>
            <person name="Stolte C."/>
            <person name="Sykes S."/>
            <person name="Wortman J."/>
            <person name="Nusbaum C."/>
            <person name="Birren B."/>
        </authorList>
    </citation>
    <scope>NUCLEOTIDE SEQUENCE [LARGE SCALE GENOMIC DNA]</scope>
    <source>
        <strain evidence="4">H-22</strain>
    </source>
</reference>
<evidence type="ECO:0000259" key="3">
    <source>
        <dbReference type="PROSITE" id="PS50801"/>
    </source>
</evidence>
<proteinExistence type="inferred from homology"/>
<dbReference type="HOGENOM" id="CLU_115403_14_1_12"/>
<dbReference type="Pfam" id="PF01740">
    <property type="entry name" value="STAS"/>
    <property type="match status" value="1"/>
</dbReference>
<dbReference type="InterPro" id="IPR003658">
    <property type="entry name" value="Anti-sigma_ant"/>
</dbReference>
<dbReference type="EMBL" id="AGDV01000020">
    <property type="protein sequence ID" value="EMB31664.1"/>
    <property type="molecule type" value="Genomic_DNA"/>
</dbReference>
<evidence type="ECO:0000256" key="1">
    <source>
        <dbReference type="ARBA" id="ARBA00009013"/>
    </source>
</evidence>
<feature type="domain" description="STAS" evidence="3">
    <location>
        <begin position="4"/>
        <end position="107"/>
    </location>
</feature>
<dbReference type="SUPFAM" id="SSF52091">
    <property type="entry name" value="SpoIIaa-like"/>
    <property type="match status" value="1"/>
</dbReference>
<comment type="similarity">
    <text evidence="1 2">Belongs to the anti-sigma-factor antagonist family.</text>
</comment>
<evidence type="ECO:0000256" key="2">
    <source>
        <dbReference type="RuleBase" id="RU003749"/>
    </source>
</evidence>
<dbReference type="InterPro" id="IPR036513">
    <property type="entry name" value="STAS_dom_sf"/>
</dbReference>
<gene>
    <name evidence="4" type="ORF">HMPREF9726_02044</name>
</gene>
<dbReference type="PANTHER" id="PTHR33495">
    <property type="entry name" value="ANTI-SIGMA FACTOR ANTAGONIST TM_1081-RELATED-RELATED"/>
    <property type="match status" value="1"/>
</dbReference>
<dbReference type="GO" id="GO:0043856">
    <property type="term" value="F:anti-sigma factor antagonist activity"/>
    <property type="evidence" value="ECO:0007669"/>
    <property type="project" value="InterPro"/>
</dbReference>
<dbReference type="Gene3D" id="3.30.750.24">
    <property type="entry name" value="STAS domain"/>
    <property type="match status" value="1"/>
</dbReference>
<dbReference type="AlphaFoldDB" id="A0A0E2EFP0"/>